<dbReference type="SMART" id="SM00388">
    <property type="entry name" value="HisKA"/>
    <property type="match status" value="1"/>
</dbReference>
<dbReference type="GO" id="GO:0005886">
    <property type="term" value="C:plasma membrane"/>
    <property type="evidence" value="ECO:0007669"/>
    <property type="project" value="UniProtKB-SubCell"/>
</dbReference>
<dbReference type="InterPro" id="IPR003594">
    <property type="entry name" value="HATPase_dom"/>
</dbReference>
<dbReference type="Gene3D" id="1.10.287.130">
    <property type="match status" value="1"/>
</dbReference>
<dbReference type="InterPro" id="IPR003661">
    <property type="entry name" value="HisK_dim/P_dom"/>
</dbReference>
<protein>
    <recommendedName>
        <fullName evidence="3">histidine kinase</fullName>
        <ecNumber evidence="3">2.7.13.3</ecNumber>
    </recommendedName>
</protein>
<gene>
    <name evidence="14" type="ORF">FHR75_003885</name>
</gene>
<feature type="transmembrane region" description="Helical" evidence="11">
    <location>
        <begin position="192"/>
        <end position="215"/>
    </location>
</feature>
<evidence type="ECO:0000256" key="3">
    <source>
        <dbReference type="ARBA" id="ARBA00012438"/>
    </source>
</evidence>
<dbReference type="SUPFAM" id="SSF158472">
    <property type="entry name" value="HAMP domain-like"/>
    <property type="match status" value="1"/>
</dbReference>
<dbReference type="SUPFAM" id="SSF55874">
    <property type="entry name" value="ATPase domain of HSP90 chaperone/DNA topoisomerase II/histidine kinase"/>
    <property type="match status" value="1"/>
</dbReference>
<dbReference type="CDD" id="cd06225">
    <property type="entry name" value="HAMP"/>
    <property type="match status" value="1"/>
</dbReference>
<organism evidence="14 15">
    <name type="scientific">Kineococcus radiotolerans</name>
    <dbReference type="NCBI Taxonomy" id="131568"/>
    <lineage>
        <taxon>Bacteria</taxon>
        <taxon>Bacillati</taxon>
        <taxon>Actinomycetota</taxon>
        <taxon>Actinomycetes</taxon>
        <taxon>Kineosporiales</taxon>
        <taxon>Kineosporiaceae</taxon>
        <taxon>Kineococcus</taxon>
    </lineage>
</organism>
<dbReference type="AlphaFoldDB" id="A0A7W4XZ91"/>
<evidence type="ECO:0000256" key="7">
    <source>
        <dbReference type="ARBA" id="ARBA00022777"/>
    </source>
</evidence>
<evidence type="ECO:0000256" key="10">
    <source>
        <dbReference type="ARBA" id="ARBA00023136"/>
    </source>
</evidence>
<dbReference type="EC" id="2.7.13.3" evidence="3"/>
<evidence type="ECO:0000256" key="5">
    <source>
        <dbReference type="ARBA" id="ARBA00022679"/>
    </source>
</evidence>
<evidence type="ECO:0000256" key="6">
    <source>
        <dbReference type="ARBA" id="ARBA00022692"/>
    </source>
</evidence>
<evidence type="ECO:0000256" key="11">
    <source>
        <dbReference type="SAM" id="Phobius"/>
    </source>
</evidence>
<dbReference type="InterPro" id="IPR036890">
    <property type="entry name" value="HATPase_C_sf"/>
</dbReference>
<dbReference type="Gene3D" id="3.30.565.10">
    <property type="entry name" value="Histidine kinase-like ATPase, C-terminal domain"/>
    <property type="match status" value="1"/>
</dbReference>
<dbReference type="InterPro" id="IPR036097">
    <property type="entry name" value="HisK_dim/P_sf"/>
</dbReference>
<keyword evidence="4" id="KW-0597">Phosphoprotein</keyword>
<evidence type="ECO:0000259" key="12">
    <source>
        <dbReference type="PROSITE" id="PS50109"/>
    </source>
</evidence>
<dbReference type="Pfam" id="PF00512">
    <property type="entry name" value="HisKA"/>
    <property type="match status" value="1"/>
</dbReference>
<dbReference type="InterPro" id="IPR050428">
    <property type="entry name" value="TCS_sensor_his_kinase"/>
</dbReference>
<keyword evidence="7 14" id="KW-0418">Kinase</keyword>
<reference evidence="14 15" key="1">
    <citation type="submission" date="2020-08" db="EMBL/GenBank/DDBJ databases">
        <title>The Agave Microbiome: Exploring the role of microbial communities in plant adaptations to desert environments.</title>
        <authorList>
            <person name="Partida-Martinez L.P."/>
        </authorList>
    </citation>
    <scope>NUCLEOTIDE SEQUENCE [LARGE SCALE GENOMIC DNA]</scope>
    <source>
        <strain evidence="14 15">AS2.23</strain>
    </source>
</reference>
<dbReference type="Pfam" id="PF02518">
    <property type="entry name" value="HATPase_c"/>
    <property type="match status" value="1"/>
</dbReference>
<keyword evidence="5" id="KW-0808">Transferase</keyword>
<evidence type="ECO:0000313" key="15">
    <source>
        <dbReference type="Proteomes" id="UP000533269"/>
    </source>
</evidence>
<proteinExistence type="predicted"/>
<feature type="transmembrane region" description="Helical" evidence="11">
    <location>
        <begin position="21"/>
        <end position="43"/>
    </location>
</feature>
<dbReference type="SMART" id="SM00387">
    <property type="entry name" value="HATPase_c"/>
    <property type="match status" value="1"/>
</dbReference>
<dbReference type="PANTHER" id="PTHR45436:SF5">
    <property type="entry name" value="SENSOR HISTIDINE KINASE TRCS"/>
    <property type="match status" value="1"/>
</dbReference>
<dbReference type="GO" id="GO:0000155">
    <property type="term" value="F:phosphorelay sensor kinase activity"/>
    <property type="evidence" value="ECO:0007669"/>
    <property type="project" value="InterPro"/>
</dbReference>
<dbReference type="FunFam" id="1.10.287.130:FF:000001">
    <property type="entry name" value="Two-component sensor histidine kinase"/>
    <property type="match status" value="1"/>
</dbReference>
<dbReference type="Gene3D" id="6.10.340.10">
    <property type="match status" value="1"/>
</dbReference>
<evidence type="ECO:0000256" key="8">
    <source>
        <dbReference type="ARBA" id="ARBA00022989"/>
    </source>
</evidence>
<dbReference type="Pfam" id="PF00672">
    <property type="entry name" value="HAMP"/>
    <property type="match status" value="1"/>
</dbReference>
<keyword evidence="10 11" id="KW-0472">Membrane</keyword>
<comment type="catalytic activity">
    <reaction evidence="1">
        <text>ATP + protein L-histidine = ADP + protein N-phospho-L-histidine.</text>
        <dbReference type="EC" id="2.7.13.3"/>
    </reaction>
</comment>
<dbReference type="PROSITE" id="PS50885">
    <property type="entry name" value="HAMP"/>
    <property type="match status" value="1"/>
</dbReference>
<feature type="domain" description="Histidine kinase" evidence="12">
    <location>
        <begin position="272"/>
        <end position="480"/>
    </location>
</feature>
<dbReference type="CDD" id="cd00075">
    <property type="entry name" value="HATPase"/>
    <property type="match status" value="1"/>
</dbReference>
<dbReference type="Proteomes" id="UP000533269">
    <property type="component" value="Unassembled WGS sequence"/>
</dbReference>
<dbReference type="SUPFAM" id="SSF47384">
    <property type="entry name" value="Homodimeric domain of signal transducing histidine kinase"/>
    <property type="match status" value="1"/>
</dbReference>
<dbReference type="RefSeq" id="WP_183392671.1">
    <property type="nucleotide sequence ID" value="NZ_JACHVY010000004.1"/>
</dbReference>
<name>A0A7W4XZ91_KINRA</name>
<reference evidence="14 15" key="2">
    <citation type="submission" date="2020-08" db="EMBL/GenBank/DDBJ databases">
        <authorList>
            <person name="Partida-Martinez L."/>
            <person name="Huntemann M."/>
            <person name="Clum A."/>
            <person name="Wang J."/>
            <person name="Palaniappan K."/>
            <person name="Ritter S."/>
            <person name="Chen I.-M."/>
            <person name="Stamatis D."/>
            <person name="Reddy T."/>
            <person name="O'Malley R."/>
            <person name="Daum C."/>
            <person name="Shapiro N."/>
            <person name="Ivanova N."/>
            <person name="Kyrpides N."/>
            <person name="Woyke T."/>
        </authorList>
    </citation>
    <scope>NUCLEOTIDE SEQUENCE [LARGE SCALE GENOMIC DNA]</scope>
    <source>
        <strain evidence="14 15">AS2.23</strain>
    </source>
</reference>
<dbReference type="SMART" id="SM00304">
    <property type="entry name" value="HAMP"/>
    <property type="match status" value="1"/>
</dbReference>
<keyword evidence="6 11" id="KW-0812">Transmembrane</keyword>
<comment type="caution">
    <text evidence="14">The sequence shown here is derived from an EMBL/GenBank/DDBJ whole genome shotgun (WGS) entry which is preliminary data.</text>
</comment>
<comment type="subcellular location">
    <subcellularLocation>
        <location evidence="2">Cell membrane</location>
    </subcellularLocation>
</comment>
<evidence type="ECO:0000256" key="2">
    <source>
        <dbReference type="ARBA" id="ARBA00004236"/>
    </source>
</evidence>
<evidence type="ECO:0000256" key="9">
    <source>
        <dbReference type="ARBA" id="ARBA00023012"/>
    </source>
</evidence>
<evidence type="ECO:0000259" key="13">
    <source>
        <dbReference type="PROSITE" id="PS50885"/>
    </source>
</evidence>
<evidence type="ECO:0000256" key="4">
    <source>
        <dbReference type="ARBA" id="ARBA00022553"/>
    </source>
</evidence>
<evidence type="ECO:0000313" key="14">
    <source>
        <dbReference type="EMBL" id="MBB2903049.1"/>
    </source>
</evidence>
<dbReference type="InterPro" id="IPR005467">
    <property type="entry name" value="His_kinase_dom"/>
</dbReference>
<dbReference type="PROSITE" id="PS50109">
    <property type="entry name" value="HIS_KIN"/>
    <property type="match status" value="1"/>
</dbReference>
<dbReference type="PRINTS" id="PR00344">
    <property type="entry name" value="BCTRLSENSOR"/>
</dbReference>
<dbReference type="CDD" id="cd00082">
    <property type="entry name" value="HisKA"/>
    <property type="match status" value="1"/>
</dbReference>
<dbReference type="EMBL" id="JACHVY010000004">
    <property type="protein sequence ID" value="MBB2903049.1"/>
    <property type="molecule type" value="Genomic_DNA"/>
</dbReference>
<feature type="domain" description="HAMP" evidence="13">
    <location>
        <begin position="212"/>
        <end position="264"/>
    </location>
</feature>
<dbReference type="InterPro" id="IPR003660">
    <property type="entry name" value="HAMP_dom"/>
</dbReference>
<keyword evidence="9" id="KW-0902">Two-component regulatory system</keyword>
<dbReference type="PANTHER" id="PTHR45436">
    <property type="entry name" value="SENSOR HISTIDINE KINASE YKOH"/>
    <property type="match status" value="1"/>
</dbReference>
<keyword evidence="8 11" id="KW-1133">Transmembrane helix</keyword>
<sequence length="500" mass="52996">MRLTTLARDRRRALRTVRSKVLAAVLAASGLGLALTGTVSVVLQRGATEVRAEASVRQEIDELRAFAAEGVDPRTGRPLPTVAELLRAKIESDVPDTHETALGIVAGGPTYASAVPPFDLNTPAVRAFAARLAPDAPAGTTVVRTDAGRTRVTAVPVTLTPADPAQPATGVYVVGHALDPEFAVVHDNARSYAVVALGALLLVAAVGYVVIVRLLRPLDHLHAAAVDVGVDDLSHRVPVHGDDDVADLARGFNGMLERLETSFETQRQFLDDAGHELRTPLTIVQGHLELLDVDDPRDVTETRDLVLDELSRMTRLVDDLTLLAKARRPDFVTLQAVEAGRLLDDVYDKVVPLGERQWRVEERAEVTVQADGQRLTQAVLQLVSNAVKFTRPGDLIALGSAVRGGELHLRVRDSGPGIAAGDLERIFERFGRAETGRGVEGSGLGLSIVTAIAEAHGGRVDVSSAPGLGSSFAVVLPLVPGPGPHHPPPTQLLPAAEATT</sequence>
<accession>A0A7W4XZ91</accession>
<dbReference type="InterPro" id="IPR004358">
    <property type="entry name" value="Sig_transdc_His_kin-like_C"/>
</dbReference>
<evidence type="ECO:0000256" key="1">
    <source>
        <dbReference type="ARBA" id="ARBA00000085"/>
    </source>
</evidence>